<evidence type="ECO:0000313" key="12">
    <source>
        <dbReference type="Proteomes" id="UP000321807"/>
    </source>
</evidence>
<dbReference type="InterPro" id="IPR018497">
    <property type="entry name" value="Peptidase_M13_C"/>
</dbReference>
<dbReference type="EMBL" id="CP042807">
    <property type="protein sequence ID" value="QEE24049.1"/>
    <property type="molecule type" value="Genomic_DNA"/>
</dbReference>
<keyword evidence="8" id="KW-0732">Signal</keyword>
<comment type="cofactor">
    <cofactor evidence="1">
        <name>Zn(2+)</name>
        <dbReference type="ChEBI" id="CHEBI:29105"/>
    </cofactor>
</comment>
<evidence type="ECO:0000256" key="6">
    <source>
        <dbReference type="ARBA" id="ARBA00022833"/>
    </source>
</evidence>
<feature type="domain" description="Peptidase M13 N-terminal" evidence="10">
    <location>
        <begin position="70"/>
        <end position="448"/>
    </location>
</feature>
<name>A0A5B9DX73_9GAMM</name>
<evidence type="ECO:0000259" key="9">
    <source>
        <dbReference type="Pfam" id="PF01431"/>
    </source>
</evidence>
<evidence type="ECO:0000256" key="7">
    <source>
        <dbReference type="ARBA" id="ARBA00023049"/>
    </source>
</evidence>
<dbReference type="RefSeq" id="WP_147626719.1">
    <property type="nucleotide sequence ID" value="NZ_CP042807.1"/>
</dbReference>
<proteinExistence type="inferred from homology"/>
<dbReference type="Gene3D" id="1.10.1380.10">
    <property type="entry name" value="Neutral endopeptidase , domain2"/>
    <property type="match status" value="1"/>
</dbReference>
<dbReference type="Proteomes" id="UP000321807">
    <property type="component" value="Chromosome"/>
</dbReference>
<keyword evidence="4" id="KW-0479">Metal-binding</keyword>
<dbReference type="Pfam" id="PF05649">
    <property type="entry name" value="Peptidase_M13_N"/>
    <property type="match status" value="1"/>
</dbReference>
<dbReference type="Pfam" id="PF01431">
    <property type="entry name" value="Peptidase_M13"/>
    <property type="match status" value="1"/>
</dbReference>
<evidence type="ECO:0000256" key="4">
    <source>
        <dbReference type="ARBA" id="ARBA00022723"/>
    </source>
</evidence>
<dbReference type="GO" id="GO:0004222">
    <property type="term" value="F:metalloendopeptidase activity"/>
    <property type="evidence" value="ECO:0007669"/>
    <property type="project" value="InterPro"/>
</dbReference>
<dbReference type="GO" id="GO:0005886">
    <property type="term" value="C:plasma membrane"/>
    <property type="evidence" value="ECO:0007669"/>
    <property type="project" value="TreeGrafter"/>
</dbReference>
<reference evidence="11 12" key="1">
    <citation type="submission" date="2019-08" db="EMBL/GenBank/DDBJ databases">
        <title>Complete genome sequence of Rhodanobacter glycinis strain T01E-68 isolated from tomato root.</title>
        <authorList>
            <person name="Weon H.-Y."/>
            <person name="Lee S.A."/>
        </authorList>
    </citation>
    <scope>NUCLEOTIDE SEQUENCE [LARGE SCALE GENOMIC DNA]</scope>
    <source>
        <strain evidence="11 12">T01E-68</strain>
    </source>
</reference>
<gene>
    <name evidence="11" type="ORF">CS053_05685</name>
</gene>
<evidence type="ECO:0000256" key="5">
    <source>
        <dbReference type="ARBA" id="ARBA00022801"/>
    </source>
</evidence>
<feature type="signal peptide" evidence="8">
    <location>
        <begin position="1"/>
        <end position="20"/>
    </location>
</feature>
<evidence type="ECO:0000256" key="2">
    <source>
        <dbReference type="ARBA" id="ARBA00007357"/>
    </source>
</evidence>
<dbReference type="PANTHER" id="PTHR11733:SF167">
    <property type="entry name" value="FI17812P1-RELATED"/>
    <property type="match status" value="1"/>
</dbReference>
<evidence type="ECO:0000259" key="10">
    <source>
        <dbReference type="Pfam" id="PF05649"/>
    </source>
</evidence>
<dbReference type="Gene3D" id="3.40.390.10">
    <property type="entry name" value="Collagenase (Catalytic Domain)"/>
    <property type="match status" value="1"/>
</dbReference>
<comment type="similarity">
    <text evidence="2">Belongs to the peptidase M13 family.</text>
</comment>
<accession>A0A5B9DX73</accession>
<evidence type="ECO:0000313" key="11">
    <source>
        <dbReference type="EMBL" id="QEE24049.1"/>
    </source>
</evidence>
<sequence length="712" mass="78863">MTKQYLKPLALAASLSLALAACGKSEQAAAPAPAPAKTAAAPAAAASTAAAAAPKSVFDVSELGAPTEACQDFNTFVNAKWVAANPIPSDRTRWGAFDQLADKSMDEQHQILENAAKNVASAKDGSTEQKLGWLYSAGMDEATIDKAGYDPIKPQLAQIDGLKNSADIASFIDTSYNNGDSYVFSFGSGADFKDATKQIGYVYQSGLGLPTKDYYFKPQYKDIRTAYEAYIAKSLELVGVSAADAKKQASEVMKFETELAKASLAPTEMRNLDNQYHFVSLKEADKISPHFNWQKFFAAQGVTIDKGFSLSQPKFIAEFDKLLAHAPVSQWQAYLRFHLISSASSALSKPFEDNRFDFYGKTLSGQPEQKPRWKRVLRSVNGAMGMGLGQLYVAKYFPPESKQRAEELVTNVRNALKDRIEHLDWMSEATKKKALDKWAEFLPKIGYPDKGEWRDWSGLKIEQGNWFANLEAASKYNYHYDISKIGKATDRKEWGMTPQTVNAYYDPSTNTINFPAAILQAPFFYAHGDDAINYGGIGAVIGHESSHGFDDQGSQFDGHGNREDWWTPQDKKQFDARTKLLVEQFDGYTPIKGKPDLHVNGKLTLGENIADLGGLNIAYDALQTALKNHPQEAATKIDGYTEDQRFFLNWARVWRGNIREKQAELYLNVDPHSPASIRAIAAPSDMSEFAKAFQCKTTDPMVRSGDKQVKIW</sequence>
<feature type="domain" description="Peptidase M13 C-terminal" evidence="9">
    <location>
        <begin position="502"/>
        <end position="709"/>
    </location>
</feature>
<evidence type="ECO:0000256" key="3">
    <source>
        <dbReference type="ARBA" id="ARBA00022670"/>
    </source>
</evidence>
<dbReference type="InterPro" id="IPR000718">
    <property type="entry name" value="Peptidase_M13"/>
</dbReference>
<evidence type="ECO:0000256" key="8">
    <source>
        <dbReference type="SAM" id="SignalP"/>
    </source>
</evidence>
<keyword evidence="5" id="KW-0378">Hydrolase</keyword>
<dbReference type="AlphaFoldDB" id="A0A5B9DX73"/>
<dbReference type="InterPro" id="IPR024079">
    <property type="entry name" value="MetalloPept_cat_dom_sf"/>
</dbReference>
<dbReference type="InterPro" id="IPR042089">
    <property type="entry name" value="Peptidase_M13_dom_2"/>
</dbReference>
<keyword evidence="7" id="KW-0482">Metalloprotease</keyword>
<keyword evidence="3" id="KW-0645">Protease</keyword>
<feature type="chain" id="PRO_5022907623" evidence="8">
    <location>
        <begin position="21"/>
        <end position="712"/>
    </location>
</feature>
<dbReference type="InterPro" id="IPR008753">
    <property type="entry name" value="Peptidase_M13_N"/>
</dbReference>
<protein>
    <submittedName>
        <fullName evidence="11">Peptidase</fullName>
    </submittedName>
</protein>
<evidence type="ECO:0000256" key="1">
    <source>
        <dbReference type="ARBA" id="ARBA00001947"/>
    </source>
</evidence>
<keyword evidence="6" id="KW-0862">Zinc</keyword>
<organism evidence="11 12">
    <name type="scientific">Rhodanobacter glycinis</name>
    <dbReference type="NCBI Taxonomy" id="582702"/>
    <lineage>
        <taxon>Bacteria</taxon>
        <taxon>Pseudomonadati</taxon>
        <taxon>Pseudomonadota</taxon>
        <taxon>Gammaproteobacteria</taxon>
        <taxon>Lysobacterales</taxon>
        <taxon>Rhodanobacteraceae</taxon>
        <taxon>Rhodanobacter</taxon>
    </lineage>
</organism>
<dbReference type="PROSITE" id="PS51257">
    <property type="entry name" value="PROKAR_LIPOPROTEIN"/>
    <property type="match status" value="1"/>
</dbReference>
<dbReference type="GO" id="GO:0016485">
    <property type="term" value="P:protein processing"/>
    <property type="evidence" value="ECO:0007669"/>
    <property type="project" value="TreeGrafter"/>
</dbReference>
<dbReference type="GO" id="GO:0046872">
    <property type="term" value="F:metal ion binding"/>
    <property type="evidence" value="ECO:0007669"/>
    <property type="project" value="UniProtKB-KW"/>
</dbReference>
<dbReference type="PANTHER" id="PTHR11733">
    <property type="entry name" value="ZINC METALLOPROTEASE FAMILY M13 NEPRILYSIN-RELATED"/>
    <property type="match status" value="1"/>
</dbReference>
<dbReference type="PRINTS" id="PR00786">
    <property type="entry name" value="NEPRILYSIN"/>
</dbReference>
<dbReference type="CDD" id="cd08662">
    <property type="entry name" value="M13"/>
    <property type="match status" value="1"/>
</dbReference>
<dbReference type="KEGG" id="rgl:CS053_05685"/>
<dbReference type="SUPFAM" id="SSF55486">
    <property type="entry name" value="Metalloproteases ('zincins'), catalytic domain"/>
    <property type="match status" value="1"/>
</dbReference>
<dbReference type="PROSITE" id="PS51885">
    <property type="entry name" value="NEPRILYSIN"/>
    <property type="match status" value="1"/>
</dbReference>